<protein>
    <submittedName>
        <fullName evidence="5">Predicted dehydrogenase</fullName>
    </submittedName>
</protein>
<proteinExistence type="inferred from homology"/>
<evidence type="ECO:0000313" key="5">
    <source>
        <dbReference type="EMBL" id="SHJ62232.1"/>
    </source>
</evidence>
<dbReference type="SUPFAM" id="SSF51735">
    <property type="entry name" value="NAD(P)-binding Rossmann-fold domains"/>
    <property type="match status" value="1"/>
</dbReference>
<dbReference type="AlphaFoldDB" id="A0A1M6KTK0"/>
<dbReference type="GO" id="GO:0000166">
    <property type="term" value="F:nucleotide binding"/>
    <property type="evidence" value="ECO:0007669"/>
    <property type="project" value="InterPro"/>
</dbReference>
<dbReference type="PANTHER" id="PTHR43708:SF5">
    <property type="entry name" value="CONSERVED EXPRESSED OXIDOREDUCTASE (EUROFUNG)-RELATED"/>
    <property type="match status" value="1"/>
</dbReference>
<evidence type="ECO:0000313" key="6">
    <source>
        <dbReference type="Proteomes" id="UP000184536"/>
    </source>
</evidence>
<keyword evidence="2" id="KW-0560">Oxidoreductase</keyword>
<dbReference type="InterPro" id="IPR000683">
    <property type="entry name" value="Gfo/Idh/MocA-like_OxRdtase_N"/>
</dbReference>
<dbReference type="InterPro" id="IPR055170">
    <property type="entry name" value="GFO_IDH_MocA-like_dom"/>
</dbReference>
<keyword evidence="6" id="KW-1185">Reference proteome</keyword>
<dbReference type="Proteomes" id="UP000184536">
    <property type="component" value="Unassembled WGS sequence"/>
</dbReference>
<reference evidence="6" key="1">
    <citation type="submission" date="2016-11" db="EMBL/GenBank/DDBJ databases">
        <authorList>
            <person name="Varghese N."/>
            <person name="Submissions S."/>
        </authorList>
    </citation>
    <scope>NUCLEOTIDE SEQUENCE [LARGE SCALE GENOMIC DNA]</scope>
    <source>
        <strain evidence="6">DSM 17957</strain>
    </source>
</reference>
<evidence type="ECO:0000259" key="3">
    <source>
        <dbReference type="Pfam" id="PF01408"/>
    </source>
</evidence>
<dbReference type="Gene3D" id="3.30.360.10">
    <property type="entry name" value="Dihydrodipicolinate Reductase, domain 2"/>
    <property type="match status" value="1"/>
</dbReference>
<name>A0A1M6KTK0_9FIRM</name>
<dbReference type="GO" id="GO:0016491">
    <property type="term" value="F:oxidoreductase activity"/>
    <property type="evidence" value="ECO:0007669"/>
    <property type="project" value="UniProtKB-KW"/>
</dbReference>
<comment type="similarity">
    <text evidence="1">Belongs to the Gfo/Idh/MocA family.</text>
</comment>
<dbReference type="STRING" id="1121919.SAMN02745975_02496"/>
<gene>
    <name evidence="5" type="ORF">SAMN02745975_02496</name>
</gene>
<dbReference type="PANTHER" id="PTHR43708">
    <property type="entry name" value="CONSERVED EXPRESSED OXIDOREDUCTASE (EUROFUNG)"/>
    <property type="match status" value="1"/>
</dbReference>
<evidence type="ECO:0000256" key="2">
    <source>
        <dbReference type="ARBA" id="ARBA00023002"/>
    </source>
</evidence>
<feature type="domain" description="GFO/IDH/MocA-like oxidoreductase" evidence="4">
    <location>
        <begin position="136"/>
        <end position="257"/>
    </location>
</feature>
<dbReference type="SUPFAM" id="SSF55347">
    <property type="entry name" value="Glyceraldehyde-3-phosphate dehydrogenase-like, C-terminal domain"/>
    <property type="match status" value="1"/>
</dbReference>
<dbReference type="Gene3D" id="3.40.50.720">
    <property type="entry name" value="NAD(P)-binding Rossmann-like Domain"/>
    <property type="match status" value="1"/>
</dbReference>
<sequence>MRKINFAIIGFGGIAKTHALGAFDANLRYALPYQLNLTHIVTRRPTNIPLPGVQNVTEIEDVLKDPAVDFIDICTPNDTHLEIVAKAVSYGKPIYCEKPLAANYQDALKMTKLVQEKGILNAVALMYRFMPAVHLLKRELEKKTIGDIIDFKIRIYHKSYLSEKKKGTWRTLANAGKGALLDLGVHLIDLVQFTLGDIQKAVHNERIYFKDRSQVDEITDSVLFLENGIIGHLEVSRVFAERDQTESFEIYGTKGSVKINFIKPYELEMYLFDQDRTLMIKAAEGDEIMQYYVGERGSLGYFQNCHTASLIHFANRVAGINTPKIAADFEDALKCQRIIDNL</sequence>
<dbReference type="Pfam" id="PF01408">
    <property type="entry name" value="GFO_IDH_MocA"/>
    <property type="match status" value="1"/>
</dbReference>
<dbReference type="Pfam" id="PF22725">
    <property type="entry name" value="GFO_IDH_MocA_C3"/>
    <property type="match status" value="1"/>
</dbReference>
<dbReference type="RefSeq" id="WP_190014479.1">
    <property type="nucleotide sequence ID" value="NZ_FQZV01000032.1"/>
</dbReference>
<evidence type="ECO:0000256" key="1">
    <source>
        <dbReference type="ARBA" id="ARBA00010928"/>
    </source>
</evidence>
<dbReference type="InterPro" id="IPR036291">
    <property type="entry name" value="NAD(P)-bd_dom_sf"/>
</dbReference>
<dbReference type="EMBL" id="FQZV01000032">
    <property type="protein sequence ID" value="SHJ62232.1"/>
    <property type="molecule type" value="Genomic_DNA"/>
</dbReference>
<evidence type="ECO:0000259" key="4">
    <source>
        <dbReference type="Pfam" id="PF22725"/>
    </source>
</evidence>
<accession>A0A1M6KTK0</accession>
<organism evidence="5 6">
    <name type="scientific">Geosporobacter subterraneus DSM 17957</name>
    <dbReference type="NCBI Taxonomy" id="1121919"/>
    <lineage>
        <taxon>Bacteria</taxon>
        <taxon>Bacillati</taxon>
        <taxon>Bacillota</taxon>
        <taxon>Clostridia</taxon>
        <taxon>Peptostreptococcales</taxon>
        <taxon>Thermotaleaceae</taxon>
        <taxon>Geosporobacter</taxon>
    </lineage>
</organism>
<dbReference type="InterPro" id="IPR051317">
    <property type="entry name" value="Gfo/Idh/MocA_oxidoreduct"/>
</dbReference>
<feature type="domain" description="Gfo/Idh/MocA-like oxidoreductase N-terminal" evidence="3">
    <location>
        <begin position="4"/>
        <end position="120"/>
    </location>
</feature>